<evidence type="ECO:0000313" key="5">
    <source>
        <dbReference type="EMBL" id="HII69956.1"/>
    </source>
</evidence>
<protein>
    <submittedName>
        <fullName evidence="5">Formylmethanofuran--tetrahydromethanopterin N-formyltransferase</fullName>
        <ecNumber evidence="5">2.3.1.101</ecNumber>
    </submittedName>
</protein>
<sequence length="300" mass="32966">MVEINGVPVEDTFCEAFKGLYARFIVTAADERPLREAAENVAALPATVFGESEAGVERWLDPEETPDGRPGFVAQMWVEYGDDAVKKLEHELGKRIRQGVLVRPTTRVFDACEDPDGYIDTERPIGRCADGYEYTDVRFDREMVHVPIMMGEFLIERRLGYAEGVAGGLVWLFCEDVDAALEAGYRAVEALRDVEGVITPFNVCAAGSKPETIYPDIGPTTNHPYCPTLRDRILDSKVPEGVEAIPEIVINGVSLDVVKRAIGIAIEAATEVDGVVKVSAGNFGGKLGDYRIPLRECIRE</sequence>
<dbReference type="SMR" id="A0A832T9I1"/>
<dbReference type="GO" id="GO:0030270">
    <property type="term" value="F:formylmethanofuran-tetrahydromethanopterin N-formyltransferase activity"/>
    <property type="evidence" value="ECO:0007669"/>
    <property type="project" value="UniProtKB-EC"/>
</dbReference>
<comment type="caution">
    <text evidence="5">The sequence shown here is derived from an EMBL/GenBank/DDBJ whole genome shotgun (WGS) entry which is preliminary data.</text>
</comment>
<evidence type="ECO:0000256" key="2">
    <source>
        <dbReference type="ARBA" id="ARBA00022679"/>
    </source>
</evidence>
<gene>
    <name evidence="5" type="ORF">HA336_01820</name>
</gene>
<dbReference type="EC" id="2.3.1.101" evidence="5"/>
<keyword evidence="2 5" id="KW-0808">Transferase</keyword>
<evidence type="ECO:0000259" key="3">
    <source>
        <dbReference type="Pfam" id="PF01913"/>
    </source>
</evidence>
<evidence type="ECO:0000313" key="6">
    <source>
        <dbReference type="Proteomes" id="UP000619545"/>
    </source>
</evidence>
<dbReference type="GO" id="GO:0006730">
    <property type="term" value="P:one-carbon metabolic process"/>
    <property type="evidence" value="ECO:0007669"/>
    <property type="project" value="InterPro"/>
</dbReference>
<dbReference type="InterPro" id="IPR023447">
    <property type="entry name" value="ForMFR_H4MPT_ForTrfase_fd-like"/>
</dbReference>
<dbReference type="PIRSF" id="PIRSF006414">
    <property type="entry name" value="Ftr_formyl_trnsf"/>
    <property type="match status" value="1"/>
</dbReference>
<dbReference type="NCBIfam" id="NF002554">
    <property type="entry name" value="PRK02114.1"/>
    <property type="match status" value="1"/>
</dbReference>
<dbReference type="InterPro" id="IPR022667">
    <property type="entry name" value="ForMFR_H4MPT_ForTrfase_N"/>
</dbReference>
<dbReference type="AlphaFoldDB" id="A0A832T9I1"/>
<proteinExistence type="inferred from homology"/>
<dbReference type="GeneID" id="1476917"/>
<dbReference type="EMBL" id="DUJS01000002">
    <property type="protein sequence ID" value="HII69956.1"/>
    <property type="molecule type" value="Genomic_DNA"/>
</dbReference>
<dbReference type="RefSeq" id="WP_011019184.1">
    <property type="nucleotide sequence ID" value="NZ_DUJS01000002.1"/>
</dbReference>
<feature type="domain" description="Formylmethanofuran: tetrahydromethanopterin formyltransferase Ftr N-terminal" evidence="3">
    <location>
        <begin position="3"/>
        <end position="148"/>
    </location>
</feature>
<dbReference type="Pfam" id="PF01913">
    <property type="entry name" value="FTR"/>
    <property type="match status" value="1"/>
</dbReference>
<evidence type="ECO:0000256" key="1">
    <source>
        <dbReference type="ARBA" id="ARBA00006770"/>
    </source>
</evidence>
<organism evidence="5 6">
    <name type="scientific">Methanopyrus kandleri</name>
    <dbReference type="NCBI Taxonomy" id="2320"/>
    <lineage>
        <taxon>Archaea</taxon>
        <taxon>Methanobacteriati</taxon>
        <taxon>Methanobacteriota</taxon>
        <taxon>Methanomada group</taxon>
        <taxon>Methanopyri</taxon>
        <taxon>Methanopyrales</taxon>
        <taxon>Methanopyraceae</taxon>
        <taxon>Methanopyrus</taxon>
    </lineage>
</organism>
<keyword evidence="5" id="KW-0012">Acyltransferase</keyword>
<dbReference type="Gene3D" id="3.30.70.520">
    <property type="match status" value="2"/>
</dbReference>
<dbReference type="OMA" id="CGDGYEW"/>
<evidence type="ECO:0000259" key="4">
    <source>
        <dbReference type="Pfam" id="PF02741"/>
    </source>
</evidence>
<reference evidence="5" key="1">
    <citation type="journal article" date="2020" name="bioRxiv">
        <title>A rank-normalized archaeal taxonomy based on genome phylogeny resolves widespread incomplete and uneven classifications.</title>
        <authorList>
            <person name="Rinke C."/>
            <person name="Chuvochina M."/>
            <person name="Mussig A.J."/>
            <person name="Chaumeil P.-A."/>
            <person name="Waite D.W."/>
            <person name="Whitman W.B."/>
            <person name="Parks D.H."/>
            <person name="Hugenholtz P."/>
        </authorList>
    </citation>
    <scope>NUCLEOTIDE SEQUENCE</scope>
    <source>
        <strain evidence="5">UBA8853</strain>
    </source>
</reference>
<accession>A0A832T9I1</accession>
<name>A0A832T9I1_9EURY</name>
<dbReference type="Proteomes" id="UP000619545">
    <property type="component" value="Unassembled WGS sequence"/>
</dbReference>
<dbReference type="InterPro" id="IPR014053">
    <property type="entry name" value="ForMFR_H4MPT_ForTrfase"/>
</dbReference>
<feature type="domain" description="Formylmethanofuran: tetrahydromethanopterin formyltransferase Ftr C-terminal" evidence="4">
    <location>
        <begin position="151"/>
        <end position="296"/>
    </location>
</feature>
<dbReference type="SUPFAM" id="SSF55112">
    <property type="entry name" value="Formylmethanofuran:tetrahydromethanopterin formyltransferase"/>
    <property type="match status" value="2"/>
</dbReference>
<comment type="similarity">
    <text evidence="1">Belongs to the FTR family.</text>
</comment>
<dbReference type="InterPro" id="IPR002770">
    <property type="entry name" value="ForMFR_H4MPT_ForTrfase_C"/>
</dbReference>
<dbReference type="Pfam" id="PF02741">
    <property type="entry name" value="FTR_C"/>
    <property type="match status" value="1"/>
</dbReference>